<organism evidence="5 6">
    <name type="scientific">Cohaesibacter gelatinilyticus</name>
    <dbReference type="NCBI Taxonomy" id="372072"/>
    <lineage>
        <taxon>Bacteria</taxon>
        <taxon>Pseudomonadati</taxon>
        <taxon>Pseudomonadota</taxon>
        <taxon>Alphaproteobacteria</taxon>
        <taxon>Hyphomicrobiales</taxon>
        <taxon>Cohaesibacteraceae</taxon>
    </lineage>
</organism>
<keyword evidence="2" id="KW-0805">Transcription regulation</keyword>
<keyword evidence="6" id="KW-1185">Reference proteome</keyword>
<evidence type="ECO:0000259" key="4">
    <source>
        <dbReference type="PROSITE" id="PS51000"/>
    </source>
</evidence>
<dbReference type="PROSITE" id="PS51000">
    <property type="entry name" value="HTH_DEOR_2"/>
    <property type="match status" value="1"/>
</dbReference>
<evidence type="ECO:0000313" key="5">
    <source>
        <dbReference type="EMBL" id="SNZ20256.1"/>
    </source>
</evidence>
<gene>
    <name evidence="5" type="ORF">SAMN06265368_3359</name>
</gene>
<dbReference type="PANTHER" id="PTHR30363:SF4">
    <property type="entry name" value="GLYCEROL-3-PHOSPHATE REGULON REPRESSOR"/>
    <property type="match status" value="1"/>
</dbReference>
<name>A0A285PJG3_9HYPH</name>
<dbReference type="PRINTS" id="PR00037">
    <property type="entry name" value="HTHLACR"/>
</dbReference>
<evidence type="ECO:0000256" key="2">
    <source>
        <dbReference type="ARBA" id="ARBA00023015"/>
    </source>
</evidence>
<accession>A0A285PJG3</accession>
<dbReference type="RefSeq" id="WP_210200911.1">
    <property type="nucleotide sequence ID" value="NZ_OBEL01000004.1"/>
</dbReference>
<dbReference type="Pfam" id="PF00455">
    <property type="entry name" value="DeoRC"/>
    <property type="match status" value="1"/>
</dbReference>
<dbReference type="SMART" id="SM00420">
    <property type="entry name" value="HTH_DEOR"/>
    <property type="match status" value="1"/>
</dbReference>
<dbReference type="Pfam" id="PF08220">
    <property type="entry name" value="HTH_DeoR"/>
    <property type="match status" value="1"/>
</dbReference>
<dbReference type="InterPro" id="IPR050313">
    <property type="entry name" value="Carb_Metab_HTH_regulators"/>
</dbReference>
<dbReference type="SUPFAM" id="SSF100950">
    <property type="entry name" value="NagB/RpiA/CoA transferase-like"/>
    <property type="match status" value="1"/>
</dbReference>
<keyword evidence="1" id="KW-0678">Repressor</keyword>
<dbReference type="SUPFAM" id="SSF46785">
    <property type="entry name" value="Winged helix' DNA-binding domain"/>
    <property type="match status" value="1"/>
</dbReference>
<dbReference type="Proteomes" id="UP000219439">
    <property type="component" value="Unassembled WGS sequence"/>
</dbReference>
<feature type="domain" description="HTH deoR-type" evidence="4">
    <location>
        <begin position="1"/>
        <end position="55"/>
    </location>
</feature>
<proteinExistence type="predicted"/>
<dbReference type="InterPro" id="IPR036390">
    <property type="entry name" value="WH_DNA-bd_sf"/>
</dbReference>
<dbReference type="Gene3D" id="1.10.10.10">
    <property type="entry name" value="Winged helix-like DNA-binding domain superfamily/Winged helix DNA-binding domain"/>
    <property type="match status" value="1"/>
</dbReference>
<dbReference type="InterPro" id="IPR036388">
    <property type="entry name" value="WH-like_DNA-bd_sf"/>
</dbReference>
<evidence type="ECO:0000256" key="1">
    <source>
        <dbReference type="ARBA" id="ARBA00022491"/>
    </source>
</evidence>
<dbReference type="PANTHER" id="PTHR30363">
    <property type="entry name" value="HTH-TYPE TRANSCRIPTIONAL REGULATOR SRLR-RELATED"/>
    <property type="match status" value="1"/>
</dbReference>
<protein>
    <submittedName>
        <fullName evidence="5">Transcriptional regulator, DeoR family</fullName>
    </submittedName>
</protein>
<dbReference type="EMBL" id="OBEL01000004">
    <property type="protein sequence ID" value="SNZ20256.1"/>
    <property type="molecule type" value="Genomic_DNA"/>
</dbReference>
<keyword evidence="3" id="KW-0804">Transcription</keyword>
<evidence type="ECO:0000313" key="6">
    <source>
        <dbReference type="Proteomes" id="UP000219439"/>
    </source>
</evidence>
<reference evidence="5 6" key="1">
    <citation type="submission" date="2017-09" db="EMBL/GenBank/DDBJ databases">
        <authorList>
            <person name="Ehlers B."/>
            <person name="Leendertz F.H."/>
        </authorList>
    </citation>
    <scope>NUCLEOTIDE SEQUENCE [LARGE SCALE GENOMIC DNA]</scope>
    <source>
        <strain evidence="5 6">DSM 18289</strain>
    </source>
</reference>
<dbReference type="AlphaFoldDB" id="A0A285PJG3"/>
<dbReference type="GO" id="GO:0003700">
    <property type="term" value="F:DNA-binding transcription factor activity"/>
    <property type="evidence" value="ECO:0007669"/>
    <property type="project" value="InterPro"/>
</dbReference>
<dbReference type="Gene3D" id="3.30.750.70">
    <property type="entry name" value="4-hydroxybutyrate coenzyme like domains"/>
    <property type="match status" value="1"/>
</dbReference>
<dbReference type="InterPro" id="IPR037171">
    <property type="entry name" value="NagB/RpiA_transferase-like"/>
</dbReference>
<dbReference type="InterPro" id="IPR001034">
    <property type="entry name" value="DeoR_HTH"/>
</dbReference>
<dbReference type="InterPro" id="IPR014036">
    <property type="entry name" value="DeoR-like_C"/>
</dbReference>
<sequence>MDRRSLILEKAQRTGRVMVDDLAQEFGVSTHTIRRDINVLCEQAKLRRLHGGAEFIDGSANLPYAMRAILNANAKTAIATKVASLIPDEATVFISIGTTPAMVAAELADKNGLTVITNNLNAAMAVAQNTTHRIILPGGELRLPDRDMINLAAIRLFEGYRADFGIYGVGGIDPDGSLLDFHEEEVQIRQQIHGNAHQSILVADKTKFGRRAAAVGGHLNEADFMVIDDRPEGDFSNQLDDYSGQLIVAREEA</sequence>
<evidence type="ECO:0000256" key="3">
    <source>
        <dbReference type="ARBA" id="ARBA00023163"/>
    </source>
</evidence>
<dbReference type="SMART" id="SM01134">
    <property type="entry name" value="DeoRC"/>
    <property type="match status" value="1"/>
</dbReference>